<protein>
    <submittedName>
        <fullName evidence="18">Receptor-like protein 12</fullName>
    </submittedName>
</protein>
<dbReference type="Pfam" id="PF00560">
    <property type="entry name" value="LRR_1"/>
    <property type="match status" value="5"/>
</dbReference>
<evidence type="ECO:0000256" key="6">
    <source>
        <dbReference type="ARBA" id="ARBA00022729"/>
    </source>
</evidence>
<dbReference type="SUPFAM" id="SSF52058">
    <property type="entry name" value="L domain-like"/>
    <property type="match status" value="2"/>
</dbReference>
<reference evidence="17" key="1">
    <citation type="journal article" date="2014" name="Nat. Commun.">
        <title>The emerging biofuel crop Camelina sativa retains a highly undifferentiated hexaploid genome structure.</title>
        <authorList>
            <person name="Kagale S."/>
            <person name="Koh C."/>
            <person name="Nixon J."/>
            <person name="Bollina V."/>
            <person name="Clarke W.E."/>
            <person name="Tuteja R."/>
            <person name="Spillane C."/>
            <person name="Robinson S.J."/>
            <person name="Links M.G."/>
            <person name="Clarke C."/>
            <person name="Higgins E.E."/>
            <person name="Huebert T."/>
            <person name="Sharpe A.G."/>
            <person name="Parkin I.A."/>
        </authorList>
    </citation>
    <scope>NUCLEOTIDE SEQUENCE [LARGE SCALE GENOMIC DNA]</scope>
    <source>
        <strain evidence="17">cv. DH55</strain>
    </source>
</reference>
<keyword evidence="4" id="KW-0433">Leucine-rich repeat</keyword>
<evidence type="ECO:0000256" key="13">
    <source>
        <dbReference type="SAM" id="Phobius"/>
    </source>
</evidence>
<reference evidence="18" key="2">
    <citation type="submission" date="2025-08" db="UniProtKB">
        <authorList>
            <consortium name="RefSeq"/>
        </authorList>
    </citation>
    <scope>IDENTIFICATION</scope>
    <source>
        <tissue evidence="18">Leaf</tissue>
    </source>
</reference>
<dbReference type="InterPro" id="IPR001611">
    <property type="entry name" value="Leu-rich_rpt"/>
</dbReference>
<evidence type="ECO:0000256" key="2">
    <source>
        <dbReference type="ARBA" id="ARBA00009592"/>
    </source>
</evidence>
<dbReference type="InterPro" id="IPR046956">
    <property type="entry name" value="RLP23-like"/>
</dbReference>
<dbReference type="Pfam" id="PF13855">
    <property type="entry name" value="LRR_8"/>
    <property type="match status" value="1"/>
</dbReference>
<dbReference type="InterPro" id="IPR055414">
    <property type="entry name" value="LRR_R13L4/SHOC2-like"/>
</dbReference>
<dbReference type="Gene3D" id="3.80.10.10">
    <property type="entry name" value="Ribonuclease Inhibitor"/>
    <property type="match status" value="2"/>
</dbReference>
<feature type="chain" id="PRO_5045626287" evidence="14">
    <location>
        <begin position="33"/>
        <end position="875"/>
    </location>
</feature>
<keyword evidence="10" id="KW-0675">Receptor</keyword>
<evidence type="ECO:0000313" key="17">
    <source>
        <dbReference type="Proteomes" id="UP000694864"/>
    </source>
</evidence>
<dbReference type="InterPro" id="IPR003591">
    <property type="entry name" value="Leu-rich_rpt_typical-subtyp"/>
</dbReference>
<comment type="subcellular location">
    <subcellularLocation>
        <location evidence="1">Cell membrane</location>
        <topology evidence="1">Single-pass type I membrane protein</topology>
    </subcellularLocation>
</comment>
<evidence type="ECO:0000256" key="14">
    <source>
        <dbReference type="SAM" id="SignalP"/>
    </source>
</evidence>
<keyword evidence="8 13" id="KW-1133">Transmembrane helix</keyword>
<keyword evidence="5 13" id="KW-0812">Transmembrane</keyword>
<dbReference type="PANTHER" id="PTHR48061">
    <property type="entry name" value="LEUCINE-RICH REPEAT RECEPTOR PROTEIN KINASE EMS1-LIKE-RELATED"/>
    <property type="match status" value="1"/>
</dbReference>
<evidence type="ECO:0000256" key="5">
    <source>
        <dbReference type="ARBA" id="ARBA00022692"/>
    </source>
</evidence>
<dbReference type="InterPro" id="IPR032675">
    <property type="entry name" value="LRR_dom_sf"/>
</dbReference>
<gene>
    <name evidence="18" type="primary">LOC104714749</name>
</gene>
<dbReference type="SMART" id="SM00369">
    <property type="entry name" value="LRR_TYP"/>
    <property type="match status" value="10"/>
</dbReference>
<dbReference type="InterPro" id="IPR013210">
    <property type="entry name" value="LRR_N_plant-typ"/>
</dbReference>
<keyword evidence="6 14" id="KW-0732">Signal</keyword>
<feature type="domain" description="Disease resistance R13L4/SHOC-2-like LRR" evidence="16">
    <location>
        <begin position="112"/>
        <end position="351"/>
    </location>
</feature>
<comment type="similarity">
    <text evidence="2">Belongs to the RLP family.</text>
</comment>
<dbReference type="GeneID" id="104714749"/>
<evidence type="ECO:0000256" key="10">
    <source>
        <dbReference type="ARBA" id="ARBA00023170"/>
    </source>
</evidence>
<evidence type="ECO:0000256" key="12">
    <source>
        <dbReference type="SAM" id="MobiDB-lite"/>
    </source>
</evidence>
<dbReference type="PANTHER" id="PTHR48061:SF12">
    <property type="entry name" value="DISEASE RESISTANCE LIKE PROTEIN"/>
    <property type="match status" value="1"/>
</dbReference>
<proteinExistence type="inferred from homology"/>
<keyword evidence="7" id="KW-0677">Repeat</keyword>
<evidence type="ECO:0000313" key="18">
    <source>
        <dbReference type="RefSeq" id="XP_010430543.1"/>
    </source>
</evidence>
<evidence type="ECO:0000256" key="4">
    <source>
        <dbReference type="ARBA" id="ARBA00022614"/>
    </source>
</evidence>
<evidence type="ECO:0000259" key="16">
    <source>
        <dbReference type="Pfam" id="PF23598"/>
    </source>
</evidence>
<dbReference type="Pfam" id="PF23598">
    <property type="entry name" value="LRR_14"/>
    <property type="match status" value="1"/>
</dbReference>
<feature type="signal peptide" evidence="14">
    <location>
        <begin position="1"/>
        <end position="32"/>
    </location>
</feature>
<dbReference type="Proteomes" id="UP000694864">
    <property type="component" value="Chromosome 1"/>
</dbReference>
<name>A0ABM0TSE7_CAMSA</name>
<feature type="compositionally biased region" description="Basic residues" evidence="12">
    <location>
        <begin position="856"/>
        <end position="869"/>
    </location>
</feature>
<evidence type="ECO:0000256" key="9">
    <source>
        <dbReference type="ARBA" id="ARBA00023136"/>
    </source>
</evidence>
<keyword evidence="9 13" id="KW-0472">Membrane</keyword>
<keyword evidence="3" id="KW-1003">Cell membrane</keyword>
<feature type="domain" description="Leucine-rich repeat-containing N-terminal plant-type" evidence="15">
    <location>
        <begin position="41"/>
        <end position="87"/>
    </location>
</feature>
<keyword evidence="11" id="KW-0325">Glycoprotein</keyword>
<feature type="transmembrane region" description="Helical" evidence="13">
    <location>
        <begin position="818"/>
        <end position="843"/>
    </location>
</feature>
<dbReference type="RefSeq" id="XP_010430543.1">
    <property type="nucleotide sequence ID" value="XM_010432241.2"/>
</dbReference>
<dbReference type="PRINTS" id="PR00019">
    <property type="entry name" value="LEURICHRPT"/>
</dbReference>
<evidence type="ECO:0000259" key="15">
    <source>
        <dbReference type="Pfam" id="PF08263"/>
    </source>
</evidence>
<evidence type="ECO:0000256" key="11">
    <source>
        <dbReference type="ARBA" id="ARBA00023180"/>
    </source>
</evidence>
<organism evidence="17 18">
    <name type="scientific">Camelina sativa</name>
    <name type="common">False flax</name>
    <name type="synonym">Myagrum sativum</name>
    <dbReference type="NCBI Taxonomy" id="90675"/>
    <lineage>
        <taxon>Eukaryota</taxon>
        <taxon>Viridiplantae</taxon>
        <taxon>Streptophyta</taxon>
        <taxon>Embryophyta</taxon>
        <taxon>Tracheophyta</taxon>
        <taxon>Spermatophyta</taxon>
        <taxon>Magnoliopsida</taxon>
        <taxon>eudicotyledons</taxon>
        <taxon>Gunneridae</taxon>
        <taxon>Pentapetalae</taxon>
        <taxon>rosids</taxon>
        <taxon>malvids</taxon>
        <taxon>Brassicales</taxon>
        <taxon>Brassicaceae</taxon>
        <taxon>Camelineae</taxon>
        <taxon>Camelina</taxon>
    </lineage>
</organism>
<evidence type="ECO:0000256" key="7">
    <source>
        <dbReference type="ARBA" id="ARBA00022737"/>
    </source>
</evidence>
<evidence type="ECO:0000256" key="3">
    <source>
        <dbReference type="ARBA" id="ARBA00022475"/>
    </source>
</evidence>
<accession>A0ABM0TSE7</accession>
<sequence>MKGSWNSTTIIIPFTLFSLIFLFISKCQDVFGVPTEHLCHPGQRDALLELKKEFEIKKPCSDGALPPKTESWANHSDCCYWEGITCNPKSGEVIELDLSRGCLQGRFHSNTSLFRVQNLPFLTTLDLSYNYFSGHIPSSIENFSHLTTLDLSKNYFSGGIPSSVGNLSHLTFLDLSGNEFVGEMPYFGNMNQLTNLNVDSNELTGTFPLPLLNLTMLSDLSLSRNQFTGTLPSKMSSLSNLEYFEAWGNAFTGTLPSSLFTIPSLTSIDLRNNQLNGVLDFGNISSPSSTLTVLDISNNNFIGPIPRSISNFINLQDLDLSYLNTQGPVDFSIFMNLKSLLLLNLSHLNTTTTIDLNALLSSHLNSIYSVDLSGNHVSATTKTPVADHHQLISQLYLSGCGITEFPELLRSQVNITNLDISNNKIKGQVPGWLWTLPNLIFVDLSNNTFSGFERPTELGPSFITTKPSMQYLVASKNNFTGNIPSSICALRSLITLDLSDNNLNGSIPHCMGNLKSTLSFLNLRHNRLGGGLPKNIFKSLRSLDVGHNQLVGKLPRSFIHLSTLEVLNVENNRLNDTFPSWLSSLKKLQVLVLRSNAFHGPIHHASFRTLRIIDLSRNHFSGTLPSNYFVNWNAMSSLGGNEDPSSKENYLGDSFRYYHDSMVLTNKGVEMELVRILKIYTALDFSENKFEGEIPRSIGLLKELHVLNLSSNDFTGHIPSSMGNLRELESLDVSQNKLSGEIPQELGNLSYLAYMNFSFNQLGGLLPGGTQFRRQKCSSFGDNLGLYGPSLDEVCVDIHASTPQEHEQPESEEEEKEMFSWIAAAIGLGPGIAFGLTIGYILVCYKPEWFMNHFQRNKHRSRRRRSTTKLKKEPN</sequence>
<evidence type="ECO:0000256" key="8">
    <source>
        <dbReference type="ARBA" id="ARBA00022989"/>
    </source>
</evidence>
<keyword evidence="17" id="KW-1185">Reference proteome</keyword>
<dbReference type="Pfam" id="PF08263">
    <property type="entry name" value="LRRNT_2"/>
    <property type="match status" value="1"/>
</dbReference>
<evidence type="ECO:0000256" key="1">
    <source>
        <dbReference type="ARBA" id="ARBA00004251"/>
    </source>
</evidence>
<feature type="region of interest" description="Disordered" evidence="12">
    <location>
        <begin position="856"/>
        <end position="875"/>
    </location>
</feature>